<keyword evidence="3" id="KW-1185">Reference proteome</keyword>
<accession>A0A5J5CAX9</accession>
<comment type="caution">
    <text evidence="2">The sequence shown here is derived from an EMBL/GenBank/DDBJ whole genome shotgun (WGS) entry which is preliminary data.</text>
</comment>
<proteinExistence type="predicted"/>
<sequence>MPYLREQLEPKQRLKLCLIVLLLLQISHKIMLLLKS</sequence>
<dbReference type="AlphaFoldDB" id="A0A5J5CAX9"/>
<dbReference type="Proteomes" id="UP000327493">
    <property type="component" value="Unassembled WGS sequence"/>
</dbReference>
<dbReference type="EMBL" id="VOFY01000760">
    <property type="protein sequence ID" value="KAA8578375.1"/>
    <property type="molecule type" value="Genomic_DNA"/>
</dbReference>
<evidence type="ECO:0000313" key="1">
    <source>
        <dbReference type="EMBL" id="KAA8578292.1"/>
    </source>
</evidence>
<name>A0A5J5CAX9_9PERO</name>
<evidence type="ECO:0000313" key="3">
    <source>
        <dbReference type="Proteomes" id="UP000327493"/>
    </source>
</evidence>
<organism evidence="2 3">
    <name type="scientific">Etheostoma spectabile</name>
    <name type="common">orangethroat darter</name>
    <dbReference type="NCBI Taxonomy" id="54343"/>
    <lineage>
        <taxon>Eukaryota</taxon>
        <taxon>Metazoa</taxon>
        <taxon>Chordata</taxon>
        <taxon>Craniata</taxon>
        <taxon>Vertebrata</taxon>
        <taxon>Euteleostomi</taxon>
        <taxon>Actinopterygii</taxon>
        <taxon>Neopterygii</taxon>
        <taxon>Teleostei</taxon>
        <taxon>Neoteleostei</taxon>
        <taxon>Acanthomorphata</taxon>
        <taxon>Eupercaria</taxon>
        <taxon>Perciformes</taxon>
        <taxon>Percoidei</taxon>
        <taxon>Percidae</taxon>
        <taxon>Etheostomatinae</taxon>
        <taxon>Etheostoma</taxon>
    </lineage>
</organism>
<evidence type="ECO:0000313" key="2">
    <source>
        <dbReference type="EMBL" id="KAA8578375.1"/>
    </source>
</evidence>
<protein>
    <submittedName>
        <fullName evidence="2">Uncharacterized protein</fullName>
    </submittedName>
</protein>
<reference evidence="2 3" key="1">
    <citation type="submission" date="2019-08" db="EMBL/GenBank/DDBJ databases">
        <title>A chromosome-level genome assembly, high-density linkage maps, and genome scans reveal the genomic architecture of hybrid incompatibilities underlying speciation via character displacement in darters (Percidae: Etheostominae).</title>
        <authorList>
            <person name="Moran R.L."/>
            <person name="Catchen J.M."/>
            <person name="Fuller R.C."/>
        </authorList>
    </citation>
    <scope>NUCLEOTIDE SEQUENCE [LARGE SCALE GENOMIC DNA]</scope>
    <source>
        <strain evidence="2">EspeVRDwgs_2016</strain>
        <tissue evidence="2">Muscle</tissue>
    </source>
</reference>
<dbReference type="EMBL" id="VOFY01000869">
    <property type="protein sequence ID" value="KAA8578292.1"/>
    <property type="molecule type" value="Genomic_DNA"/>
</dbReference>
<gene>
    <name evidence="1" type="ORF">FQN60_000008</name>
    <name evidence="2" type="ORF">FQN60_006505</name>
</gene>